<dbReference type="InterPro" id="IPR045851">
    <property type="entry name" value="AMP-bd_C_sf"/>
</dbReference>
<dbReference type="GO" id="GO:0003987">
    <property type="term" value="F:acetate-CoA ligase activity"/>
    <property type="evidence" value="ECO:0007669"/>
    <property type="project" value="UniProtKB-EC"/>
</dbReference>
<dbReference type="Pfam" id="PF16177">
    <property type="entry name" value="ACAS_N"/>
    <property type="match status" value="1"/>
</dbReference>
<dbReference type="KEGG" id="sti:Sthe_2381"/>
<name>D1C7F2_SPHTD</name>
<dbReference type="PROSITE" id="PS00455">
    <property type="entry name" value="AMP_BINDING"/>
    <property type="match status" value="1"/>
</dbReference>
<accession>D1C7F2</accession>
<evidence type="ECO:0000259" key="8">
    <source>
        <dbReference type="Pfam" id="PF13193"/>
    </source>
</evidence>
<dbReference type="InParanoid" id="D1C7F2"/>
<dbReference type="EMBL" id="CP001823">
    <property type="protein sequence ID" value="ACZ39798.1"/>
    <property type="molecule type" value="Genomic_DNA"/>
</dbReference>
<evidence type="ECO:0000259" key="9">
    <source>
        <dbReference type="Pfam" id="PF16177"/>
    </source>
</evidence>
<feature type="domain" description="AMP-binding enzyme C-terminal" evidence="8">
    <location>
        <begin position="544"/>
        <end position="622"/>
    </location>
</feature>
<comment type="similarity">
    <text evidence="1">Belongs to the ATP-dependent AMP-binding enzyme family.</text>
</comment>
<dbReference type="InterPro" id="IPR032387">
    <property type="entry name" value="ACAS_N"/>
</dbReference>
<dbReference type="InterPro" id="IPR000873">
    <property type="entry name" value="AMP-dep_synth/lig_dom"/>
</dbReference>
<keyword evidence="4" id="KW-0547">Nucleotide-binding</keyword>
<evidence type="ECO:0000313" key="10">
    <source>
        <dbReference type="EMBL" id="ACZ39798.1"/>
    </source>
</evidence>
<organism evidence="10 11">
    <name type="scientific">Sphaerobacter thermophilus (strain ATCC 49802 / DSM 20745 / KCCM 41009 / NCIMB 13125 / S 6022)</name>
    <dbReference type="NCBI Taxonomy" id="479434"/>
    <lineage>
        <taxon>Bacteria</taxon>
        <taxon>Pseudomonadati</taxon>
        <taxon>Thermomicrobiota</taxon>
        <taxon>Thermomicrobia</taxon>
        <taxon>Sphaerobacterales</taxon>
        <taxon>Sphaerobacterineae</taxon>
        <taxon>Sphaerobacteraceae</taxon>
        <taxon>Sphaerobacter</taxon>
    </lineage>
</organism>
<dbReference type="RefSeq" id="WP_012872839.1">
    <property type="nucleotide sequence ID" value="NC_013523.1"/>
</dbReference>
<dbReference type="STRING" id="479434.Sthe_2381"/>
<dbReference type="EC" id="6.2.1.1" evidence="2"/>
<dbReference type="SUPFAM" id="SSF56801">
    <property type="entry name" value="Acetyl-CoA synthetase-like"/>
    <property type="match status" value="1"/>
</dbReference>
<evidence type="ECO:0000256" key="1">
    <source>
        <dbReference type="ARBA" id="ARBA00006432"/>
    </source>
</evidence>
<dbReference type="PANTHER" id="PTHR24095:SF14">
    <property type="entry name" value="ACETYL-COENZYME A SYNTHETASE 1"/>
    <property type="match status" value="1"/>
</dbReference>
<dbReference type="OrthoDB" id="9778383at2"/>
<protein>
    <recommendedName>
        <fullName evidence="2">acetate--CoA ligase</fullName>
        <ecNumber evidence="2">6.2.1.1</ecNumber>
    </recommendedName>
</protein>
<dbReference type="InterPro" id="IPR025110">
    <property type="entry name" value="AMP-bd_C"/>
</dbReference>
<dbReference type="Pfam" id="PF00501">
    <property type="entry name" value="AMP-binding"/>
    <property type="match status" value="1"/>
</dbReference>
<dbReference type="GO" id="GO:0005524">
    <property type="term" value="F:ATP binding"/>
    <property type="evidence" value="ECO:0007669"/>
    <property type="project" value="UniProtKB-KW"/>
</dbReference>
<dbReference type="PANTHER" id="PTHR24095">
    <property type="entry name" value="ACETYL-COENZYME A SYNTHETASE"/>
    <property type="match status" value="1"/>
</dbReference>
<dbReference type="FunCoup" id="D1C7F2">
    <property type="interactions" value="412"/>
</dbReference>
<dbReference type="HOGENOM" id="CLU_000022_3_6_0"/>
<evidence type="ECO:0000256" key="6">
    <source>
        <dbReference type="ARBA" id="ARBA00022990"/>
    </source>
</evidence>
<reference evidence="10 11" key="2">
    <citation type="journal article" date="2010" name="Stand. Genomic Sci.">
        <title>Complete genome sequence of Desulfohalobium retbaense type strain (HR(100)).</title>
        <authorList>
            <person name="Spring S."/>
            <person name="Nolan M."/>
            <person name="Lapidus A."/>
            <person name="Glavina Del Rio T."/>
            <person name="Copeland A."/>
            <person name="Tice H."/>
            <person name="Cheng J.F."/>
            <person name="Lucas S."/>
            <person name="Land M."/>
            <person name="Chen F."/>
            <person name="Bruce D."/>
            <person name="Goodwin L."/>
            <person name="Pitluck S."/>
            <person name="Ivanova N."/>
            <person name="Mavromatis K."/>
            <person name="Mikhailova N."/>
            <person name="Pati A."/>
            <person name="Chen A."/>
            <person name="Palaniappan K."/>
            <person name="Hauser L."/>
            <person name="Chang Y.J."/>
            <person name="Jeffries C.D."/>
            <person name="Munk C."/>
            <person name="Kiss H."/>
            <person name="Chain P."/>
            <person name="Han C."/>
            <person name="Brettin T."/>
            <person name="Detter J.C."/>
            <person name="Schuler E."/>
            <person name="Goker M."/>
            <person name="Rohde M."/>
            <person name="Bristow J."/>
            <person name="Eisen J.A."/>
            <person name="Markowitz V."/>
            <person name="Hugenholtz P."/>
            <person name="Kyrpides N.C."/>
            <person name="Klenk H.P."/>
        </authorList>
    </citation>
    <scope>NUCLEOTIDE SEQUENCE [LARGE SCALE GENOMIC DNA]</scope>
    <source>
        <strain evidence="11">ATCC 49802 / DSM 20745 / S 6022</strain>
    </source>
</reference>
<dbReference type="eggNOG" id="COG0365">
    <property type="taxonomic scope" value="Bacteria"/>
</dbReference>
<dbReference type="InterPro" id="IPR042099">
    <property type="entry name" value="ANL_N_sf"/>
</dbReference>
<evidence type="ECO:0000259" key="7">
    <source>
        <dbReference type="Pfam" id="PF00501"/>
    </source>
</evidence>
<dbReference type="Proteomes" id="UP000002027">
    <property type="component" value="Chromosome 1"/>
</dbReference>
<evidence type="ECO:0000313" key="11">
    <source>
        <dbReference type="Proteomes" id="UP000002027"/>
    </source>
</evidence>
<evidence type="ECO:0000256" key="3">
    <source>
        <dbReference type="ARBA" id="ARBA00022598"/>
    </source>
</evidence>
<dbReference type="AlphaFoldDB" id="D1C7F2"/>
<feature type="domain" description="AMP-dependent synthetase/ligase" evidence="7">
    <location>
        <begin position="106"/>
        <end position="489"/>
    </location>
</feature>
<evidence type="ECO:0000256" key="5">
    <source>
        <dbReference type="ARBA" id="ARBA00022840"/>
    </source>
</evidence>
<dbReference type="Pfam" id="PF13193">
    <property type="entry name" value="AMP-binding_C"/>
    <property type="match status" value="1"/>
</dbReference>
<keyword evidence="5" id="KW-0067">ATP-binding</keyword>
<proteinExistence type="inferred from homology"/>
<gene>
    <name evidence="10" type="ordered locus">Sthe_2381</name>
</gene>
<feature type="domain" description="Acetyl-coenzyme A synthetase N-terminal" evidence="9">
    <location>
        <begin position="42"/>
        <end position="98"/>
    </location>
</feature>
<keyword evidence="11" id="KW-1185">Reference proteome</keyword>
<evidence type="ECO:0000256" key="4">
    <source>
        <dbReference type="ARBA" id="ARBA00022741"/>
    </source>
</evidence>
<dbReference type="Gene3D" id="3.40.50.12780">
    <property type="entry name" value="N-terminal domain of ligase-like"/>
    <property type="match status" value="1"/>
</dbReference>
<keyword evidence="6" id="KW-0007">Acetylation</keyword>
<dbReference type="Gene3D" id="3.30.300.30">
    <property type="match status" value="1"/>
</dbReference>
<reference evidence="11" key="1">
    <citation type="submission" date="2009-11" db="EMBL/GenBank/DDBJ databases">
        <title>The complete chromosome 1 of Sphaerobacter thermophilus DSM 20745.</title>
        <authorList>
            <person name="Lucas S."/>
            <person name="Copeland A."/>
            <person name="Lapidus A."/>
            <person name="Glavina del Rio T."/>
            <person name="Dalin E."/>
            <person name="Tice H."/>
            <person name="Bruce D."/>
            <person name="Goodwin L."/>
            <person name="Pitluck S."/>
            <person name="Kyrpides N."/>
            <person name="Mavromatis K."/>
            <person name="Ivanova N."/>
            <person name="Mikhailova N."/>
            <person name="LaButti K.M."/>
            <person name="Clum A."/>
            <person name="Sun H.I."/>
            <person name="Brettin T."/>
            <person name="Detter J.C."/>
            <person name="Han C."/>
            <person name="Larimer F."/>
            <person name="Land M."/>
            <person name="Hauser L."/>
            <person name="Markowitz V."/>
            <person name="Cheng J.F."/>
            <person name="Hugenholtz P."/>
            <person name="Woyke T."/>
            <person name="Wu D."/>
            <person name="Steenblock K."/>
            <person name="Schneider S."/>
            <person name="Pukall R."/>
            <person name="Goeker M."/>
            <person name="Klenk H.P."/>
            <person name="Eisen J.A."/>
        </authorList>
    </citation>
    <scope>NUCLEOTIDE SEQUENCE [LARGE SCALE GENOMIC DNA]</scope>
    <source>
        <strain evidence="11">ATCC 49802 / DSM 20745 / S 6022</strain>
    </source>
</reference>
<sequence length="657" mass="72629">MAGDLHLDSAAHEDAIVWEPSPADLERSRLLRFIREHGLSDYEALLARAVEDPAWYWDAVVRHLELEWYTPYDQVLDLSRGLPWPRWFVNGRYNYVHDAVDKRATGPDRDRIAVVWEGDGGAVRRLTFGELAAETNRLAHALRALGIGKGDRVGIFLPMMPETAIATLACSKIGAVFIPIFSGYGAEAAATRLTDCDARLLITADAFYRRGSVVPLKATADAAADRSPTVERLLVYRHVGADVPWNPERDVWWHEAVADQPDHYDTERTAGDDPYMIIYTSGTTGRPKGAVHTHAGFPIKAAHDLAFCFDLQPDDTLFWITDLGWMMGPWAIEGTLMLGATLLLYEGTPDYPEPDRLWQVVERHGATVLGVSPTAVRALMSRGDEWATRHPMPTLRAFGSTGEPWNPGPWRWLFTVPGQSRRPILNYSGGTEISGGIVGCVTIKPQKPCAFTGPVPGMAADVVDADGRSVRGEVGELVIRGPWVGMTNGFWRDPDRYLATYWSRWPDVWVHGDWAEVDADGFWYILGRSDDTIKVAGKRVGPAEVESAAVAHPAVQEAAAIGVPDPVKGEAVVIFAILRPGYTPGDDLREEIRDVVTQRLGRPLRPADIRFVSDLPRTRNAKIMRRVIRAKYTGQENLGDLSALENPAAVEEIGRVG</sequence>
<evidence type="ECO:0000256" key="2">
    <source>
        <dbReference type="ARBA" id="ARBA00013275"/>
    </source>
</evidence>
<dbReference type="GO" id="GO:0006085">
    <property type="term" value="P:acetyl-CoA biosynthetic process"/>
    <property type="evidence" value="ECO:0007669"/>
    <property type="project" value="TreeGrafter"/>
</dbReference>
<dbReference type="InterPro" id="IPR020845">
    <property type="entry name" value="AMP-binding_CS"/>
</dbReference>
<keyword evidence="3 10" id="KW-0436">Ligase</keyword>